<dbReference type="SUPFAM" id="SSF47413">
    <property type="entry name" value="lambda repressor-like DNA-binding domains"/>
    <property type="match status" value="1"/>
</dbReference>
<dbReference type="GO" id="GO:0003677">
    <property type="term" value="F:DNA binding"/>
    <property type="evidence" value="ECO:0007669"/>
    <property type="project" value="InterPro"/>
</dbReference>
<evidence type="ECO:0000259" key="2">
    <source>
        <dbReference type="PROSITE" id="PS50943"/>
    </source>
</evidence>
<dbReference type="EMBL" id="JACCCV010000001">
    <property type="protein sequence ID" value="NYF51136.1"/>
    <property type="molecule type" value="Genomic_DNA"/>
</dbReference>
<dbReference type="AlphaFoldDB" id="A0A7Y9NKP1"/>
<dbReference type="CDD" id="cd00093">
    <property type="entry name" value="HTH_XRE"/>
    <property type="match status" value="1"/>
</dbReference>
<sequence length="117" mass="12960">MPAILPRMARLLEGFGANLKLARLRRKYSSETVAQRAGITRRTLSKVEQGDPGVALGVYARVMQVLRLENDLAQLAVDDVLGRKLQDAGLTPKRRAPKRTSSKLAKERPAENEPRDA</sequence>
<comment type="caution">
    <text evidence="3">The sequence shown here is derived from an EMBL/GenBank/DDBJ whole genome shotgun (WGS) entry which is preliminary data.</text>
</comment>
<dbReference type="InterPro" id="IPR010982">
    <property type="entry name" value="Lambda_DNA-bd_dom_sf"/>
</dbReference>
<feature type="domain" description="HTH cro/C1-type" evidence="2">
    <location>
        <begin position="19"/>
        <end position="50"/>
    </location>
</feature>
<proteinExistence type="predicted"/>
<accession>A0A7Y9NKP1</accession>
<feature type="compositionally biased region" description="Basic residues" evidence="1">
    <location>
        <begin position="92"/>
        <end position="101"/>
    </location>
</feature>
<feature type="region of interest" description="Disordered" evidence="1">
    <location>
        <begin position="86"/>
        <end position="117"/>
    </location>
</feature>
<evidence type="ECO:0000313" key="4">
    <source>
        <dbReference type="Proteomes" id="UP000534186"/>
    </source>
</evidence>
<evidence type="ECO:0000313" key="3">
    <source>
        <dbReference type="EMBL" id="NYF51136.1"/>
    </source>
</evidence>
<evidence type="ECO:0000256" key="1">
    <source>
        <dbReference type="SAM" id="MobiDB-lite"/>
    </source>
</evidence>
<feature type="compositionally biased region" description="Basic and acidic residues" evidence="1">
    <location>
        <begin position="104"/>
        <end position="117"/>
    </location>
</feature>
<dbReference type="Pfam" id="PF13560">
    <property type="entry name" value="HTH_31"/>
    <property type="match status" value="1"/>
</dbReference>
<dbReference type="SMART" id="SM00530">
    <property type="entry name" value="HTH_XRE"/>
    <property type="match status" value="1"/>
</dbReference>
<dbReference type="InterPro" id="IPR001387">
    <property type="entry name" value="Cro/C1-type_HTH"/>
</dbReference>
<dbReference type="Proteomes" id="UP000534186">
    <property type="component" value="Unassembled WGS sequence"/>
</dbReference>
<dbReference type="Gene3D" id="1.10.260.40">
    <property type="entry name" value="lambda repressor-like DNA-binding domains"/>
    <property type="match status" value="1"/>
</dbReference>
<name>A0A7Y9NKP1_9BACT</name>
<dbReference type="PROSITE" id="PS50943">
    <property type="entry name" value="HTH_CROC1"/>
    <property type="match status" value="1"/>
</dbReference>
<reference evidence="3 4" key="1">
    <citation type="submission" date="2020-07" db="EMBL/GenBank/DDBJ databases">
        <title>Genomic Encyclopedia of Type Strains, Phase IV (KMG-V): Genome sequencing to study the core and pangenomes of soil and plant-associated prokaryotes.</title>
        <authorList>
            <person name="Whitman W."/>
        </authorList>
    </citation>
    <scope>NUCLEOTIDE SEQUENCE [LARGE SCALE GENOMIC DNA]</scope>
    <source>
        <strain evidence="3 4">M8UP30</strain>
    </source>
</reference>
<protein>
    <submittedName>
        <fullName evidence="3">Transcriptional regulator with XRE-family HTH domain</fullName>
    </submittedName>
</protein>
<gene>
    <name evidence="3" type="ORF">HDF12_001501</name>
</gene>
<organism evidence="3 4">
    <name type="scientific">Tunturiibacter lichenicola</name>
    <dbReference type="NCBI Taxonomy" id="2051959"/>
    <lineage>
        <taxon>Bacteria</taxon>
        <taxon>Pseudomonadati</taxon>
        <taxon>Acidobacteriota</taxon>
        <taxon>Terriglobia</taxon>
        <taxon>Terriglobales</taxon>
        <taxon>Acidobacteriaceae</taxon>
        <taxon>Tunturiibacter</taxon>
    </lineage>
</organism>